<organism evidence="1">
    <name type="scientific">Rhizophora mucronata</name>
    <name type="common">Asiatic mangrove</name>
    <dbReference type="NCBI Taxonomy" id="61149"/>
    <lineage>
        <taxon>Eukaryota</taxon>
        <taxon>Viridiplantae</taxon>
        <taxon>Streptophyta</taxon>
        <taxon>Embryophyta</taxon>
        <taxon>Tracheophyta</taxon>
        <taxon>Spermatophyta</taxon>
        <taxon>Magnoliopsida</taxon>
        <taxon>eudicotyledons</taxon>
        <taxon>Gunneridae</taxon>
        <taxon>Pentapetalae</taxon>
        <taxon>rosids</taxon>
        <taxon>fabids</taxon>
        <taxon>Malpighiales</taxon>
        <taxon>Rhizophoraceae</taxon>
        <taxon>Rhizophora</taxon>
    </lineage>
</organism>
<name>A0A2P2P2V8_RHIMU</name>
<proteinExistence type="predicted"/>
<reference evidence="1" key="1">
    <citation type="submission" date="2018-02" db="EMBL/GenBank/DDBJ databases">
        <title>Rhizophora mucronata_Transcriptome.</title>
        <authorList>
            <person name="Meera S.P."/>
            <person name="Sreeshan A."/>
            <person name="Augustine A."/>
        </authorList>
    </citation>
    <scope>NUCLEOTIDE SEQUENCE</scope>
    <source>
        <tissue evidence="1">Leaf</tissue>
    </source>
</reference>
<evidence type="ECO:0000313" key="1">
    <source>
        <dbReference type="EMBL" id="MBX49084.1"/>
    </source>
</evidence>
<accession>A0A2P2P2V8</accession>
<sequence>MGRPVKEKKLTSSTADSIRELVKFDWHSWSSVHFKGQSDIFMME</sequence>
<protein>
    <submittedName>
        <fullName evidence="1">Uncharacterized protein</fullName>
    </submittedName>
</protein>
<dbReference type="AlphaFoldDB" id="A0A2P2P2V8"/>
<dbReference type="EMBL" id="GGEC01068600">
    <property type="protein sequence ID" value="MBX49084.1"/>
    <property type="molecule type" value="Transcribed_RNA"/>
</dbReference>